<feature type="binding site" evidence="12">
    <location>
        <position position="48"/>
    </location>
    <ligand>
        <name>Mg(2+)</name>
        <dbReference type="ChEBI" id="CHEBI:18420"/>
    </ligand>
</feature>
<evidence type="ECO:0000256" key="2">
    <source>
        <dbReference type="ARBA" id="ARBA00010290"/>
    </source>
</evidence>
<dbReference type="OrthoDB" id="2011769at2759"/>
<dbReference type="Proteomes" id="UP000789524">
    <property type="component" value="Unassembled WGS sequence"/>
</dbReference>
<dbReference type="CDD" id="cd04155">
    <property type="entry name" value="Arl3"/>
    <property type="match status" value="1"/>
</dbReference>
<dbReference type="SUPFAM" id="SSF52540">
    <property type="entry name" value="P-loop containing nucleoside triphosphate hydrolases"/>
    <property type="match status" value="1"/>
</dbReference>
<dbReference type="Pfam" id="PF00025">
    <property type="entry name" value="Arf"/>
    <property type="match status" value="1"/>
</dbReference>
<dbReference type="GO" id="GO:0003924">
    <property type="term" value="F:GTPase activity"/>
    <property type="evidence" value="ECO:0007669"/>
    <property type="project" value="InterPro"/>
</dbReference>
<keyword evidence="3" id="KW-0813">Transport</keyword>
<dbReference type="FunFam" id="3.40.50.300:FF:000281">
    <property type="entry name" value="ADP-ribosylation factor-like protein 3"/>
    <property type="match status" value="1"/>
</dbReference>
<reference evidence="14" key="1">
    <citation type="submission" date="2021-09" db="EMBL/GenBank/DDBJ databases">
        <authorList>
            <person name="Martin H S."/>
        </authorList>
    </citation>
    <scope>NUCLEOTIDE SEQUENCE</scope>
</reference>
<dbReference type="PRINTS" id="PR00328">
    <property type="entry name" value="SAR1GTPBP"/>
</dbReference>
<gene>
    <name evidence="14" type="ORF">DCHRY22_LOCUS8876</name>
</gene>
<dbReference type="InterPro" id="IPR006689">
    <property type="entry name" value="Small_GTPase_ARF/SAR"/>
</dbReference>
<evidence type="ECO:0000256" key="3">
    <source>
        <dbReference type="ARBA" id="ARBA00022448"/>
    </source>
</evidence>
<comment type="similarity">
    <text evidence="2 13">Belongs to the small GTPase superfamily. Arf family.</text>
</comment>
<dbReference type="InterPro" id="IPR027417">
    <property type="entry name" value="P-loop_NTPase"/>
</dbReference>
<keyword evidence="4" id="KW-0519">Myristate</keyword>
<dbReference type="SMART" id="SM00177">
    <property type="entry name" value="ARF"/>
    <property type="match status" value="1"/>
</dbReference>
<dbReference type="GO" id="GO:0005525">
    <property type="term" value="F:GTP binding"/>
    <property type="evidence" value="ECO:0007669"/>
    <property type="project" value="UniProtKB-KW"/>
</dbReference>
<dbReference type="PANTHER" id="PTHR45697">
    <property type="entry name" value="ADP-RIBOSYLATION FACTOR-LIKE PROTEIN 2-RELATED"/>
    <property type="match status" value="1"/>
</dbReference>
<feature type="binding site" evidence="11">
    <location>
        <begin position="126"/>
        <end position="129"/>
    </location>
    <ligand>
        <name>GTP</name>
        <dbReference type="ChEBI" id="CHEBI:37565"/>
    </ligand>
</feature>
<dbReference type="SMART" id="SM00178">
    <property type="entry name" value="SAR"/>
    <property type="match status" value="1"/>
</dbReference>
<dbReference type="Gene3D" id="3.40.50.300">
    <property type="entry name" value="P-loop containing nucleotide triphosphate hydrolases"/>
    <property type="match status" value="1"/>
</dbReference>
<dbReference type="GO" id="GO:0051649">
    <property type="term" value="P:establishment of localization in cell"/>
    <property type="evidence" value="ECO:0007669"/>
    <property type="project" value="UniProtKB-ARBA"/>
</dbReference>
<keyword evidence="9" id="KW-0449">Lipoprotein</keyword>
<evidence type="ECO:0000256" key="11">
    <source>
        <dbReference type="PIRSR" id="PIRSR606689-1"/>
    </source>
</evidence>
<dbReference type="InterPro" id="IPR005225">
    <property type="entry name" value="Small_GTP-bd"/>
</dbReference>
<comment type="caution">
    <text evidence="14">The sequence shown here is derived from an EMBL/GenBank/DDBJ whole genome shotgun (WGS) entry which is preliminary data.</text>
</comment>
<keyword evidence="15" id="KW-1185">Reference proteome</keyword>
<organism evidence="14 15">
    <name type="scientific">Danaus chrysippus</name>
    <name type="common">African queen</name>
    <dbReference type="NCBI Taxonomy" id="151541"/>
    <lineage>
        <taxon>Eukaryota</taxon>
        <taxon>Metazoa</taxon>
        <taxon>Ecdysozoa</taxon>
        <taxon>Arthropoda</taxon>
        <taxon>Hexapoda</taxon>
        <taxon>Insecta</taxon>
        <taxon>Pterygota</taxon>
        <taxon>Neoptera</taxon>
        <taxon>Endopterygota</taxon>
        <taxon>Lepidoptera</taxon>
        <taxon>Glossata</taxon>
        <taxon>Ditrysia</taxon>
        <taxon>Papilionoidea</taxon>
        <taxon>Nymphalidae</taxon>
        <taxon>Danainae</taxon>
        <taxon>Danaini</taxon>
        <taxon>Danaina</taxon>
        <taxon>Danaus</taxon>
        <taxon>Anosia</taxon>
    </lineage>
</organism>
<keyword evidence="7" id="KW-0333">Golgi apparatus</keyword>
<evidence type="ECO:0000256" key="10">
    <source>
        <dbReference type="ARBA" id="ARBA00040616"/>
    </source>
</evidence>
<dbReference type="PROSITE" id="PS51417">
    <property type="entry name" value="ARF"/>
    <property type="match status" value="1"/>
</dbReference>
<comment type="subcellular location">
    <subcellularLocation>
        <location evidence="1">Golgi apparatus</location>
    </subcellularLocation>
</comment>
<evidence type="ECO:0000256" key="4">
    <source>
        <dbReference type="ARBA" id="ARBA00022707"/>
    </source>
</evidence>
<evidence type="ECO:0000313" key="15">
    <source>
        <dbReference type="Proteomes" id="UP000789524"/>
    </source>
</evidence>
<dbReference type="GO" id="GO:0016192">
    <property type="term" value="P:vesicle-mediated transport"/>
    <property type="evidence" value="ECO:0007669"/>
    <property type="project" value="UniProtKB-ARBA"/>
</dbReference>
<sequence length="199" mass="22389">MGLLSILKKLRSHPDKELRLLLLGLDNAGKTTLLRQLASEDVSHVTPTAGFNIKSVLSNGFKLNVWDIGGQRKIRPYWRNYFENTDILIYVVDCSDHVRLEETSQELAELLQDDKLRGVPLLVYANKQDLATALPASDVATHLGLHLIRDRTWQIQACVATDGTGVKVFYVYDNCMPNIMCDIKYSVFIIISLSEPTAE</sequence>
<proteinExistence type="inferred from homology"/>
<evidence type="ECO:0000256" key="8">
    <source>
        <dbReference type="ARBA" id="ARBA00023134"/>
    </source>
</evidence>
<evidence type="ECO:0000256" key="1">
    <source>
        <dbReference type="ARBA" id="ARBA00004555"/>
    </source>
</evidence>
<evidence type="ECO:0000256" key="9">
    <source>
        <dbReference type="ARBA" id="ARBA00023288"/>
    </source>
</evidence>
<keyword evidence="8 11" id="KW-0342">GTP-binding</keyword>
<dbReference type="GO" id="GO:0015031">
    <property type="term" value="P:protein transport"/>
    <property type="evidence" value="ECO:0007669"/>
    <property type="project" value="UniProtKB-KW"/>
</dbReference>
<evidence type="ECO:0000256" key="6">
    <source>
        <dbReference type="ARBA" id="ARBA00022927"/>
    </source>
</evidence>
<evidence type="ECO:0000256" key="12">
    <source>
        <dbReference type="PIRSR" id="PIRSR606689-2"/>
    </source>
</evidence>
<keyword evidence="12" id="KW-0479">Metal-binding</keyword>
<evidence type="ECO:0000256" key="13">
    <source>
        <dbReference type="RuleBase" id="RU003925"/>
    </source>
</evidence>
<accession>A0A8J2VWG9</accession>
<feature type="binding site" evidence="11">
    <location>
        <position position="70"/>
    </location>
    <ligand>
        <name>GTP</name>
        <dbReference type="ChEBI" id="CHEBI:37565"/>
    </ligand>
</feature>
<dbReference type="GO" id="GO:0048731">
    <property type="term" value="P:system development"/>
    <property type="evidence" value="ECO:0007669"/>
    <property type="project" value="UniProtKB-ARBA"/>
</dbReference>
<feature type="binding site" evidence="12">
    <location>
        <position position="31"/>
    </location>
    <ligand>
        <name>Mg(2+)</name>
        <dbReference type="ChEBI" id="CHEBI:18420"/>
    </ligand>
</feature>
<name>A0A8J2VWG9_9NEOP</name>
<dbReference type="InterPro" id="IPR044612">
    <property type="entry name" value="ARL2/3"/>
</dbReference>
<protein>
    <recommendedName>
        <fullName evidence="10">ADP-ribosylation factor-like protein 3</fullName>
    </recommendedName>
</protein>
<evidence type="ECO:0000256" key="7">
    <source>
        <dbReference type="ARBA" id="ARBA00023034"/>
    </source>
</evidence>
<dbReference type="EMBL" id="CAKASE010000063">
    <property type="protein sequence ID" value="CAG9569485.1"/>
    <property type="molecule type" value="Genomic_DNA"/>
</dbReference>
<dbReference type="NCBIfam" id="TIGR00231">
    <property type="entry name" value="small_GTP"/>
    <property type="match status" value="1"/>
</dbReference>
<keyword evidence="6" id="KW-0653">Protein transport</keyword>
<dbReference type="GO" id="GO:0005794">
    <property type="term" value="C:Golgi apparatus"/>
    <property type="evidence" value="ECO:0007669"/>
    <property type="project" value="UniProtKB-SubCell"/>
</dbReference>
<keyword evidence="12" id="KW-0460">Magnesium</keyword>
<keyword evidence="5 11" id="KW-0547">Nucleotide-binding</keyword>
<dbReference type="AlphaFoldDB" id="A0A8J2VWG9"/>
<evidence type="ECO:0000256" key="5">
    <source>
        <dbReference type="ARBA" id="ARBA00022741"/>
    </source>
</evidence>
<evidence type="ECO:0000313" key="14">
    <source>
        <dbReference type="EMBL" id="CAG9569485.1"/>
    </source>
</evidence>
<feature type="binding site" evidence="11">
    <location>
        <begin position="24"/>
        <end position="31"/>
    </location>
    <ligand>
        <name>GTP</name>
        <dbReference type="ChEBI" id="CHEBI:37565"/>
    </ligand>
</feature>
<dbReference type="GO" id="GO:0046872">
    <property type="term" value="F:metal ion binding"/>
    <property type="evidence" value="ECO:0007669"/>
    <property type="project" value="UniProtKB-KW"/>
</dbReference>